<feature type="transmembrane region" description="Helical" evidence="1">
    <location>
        <begin position="67"/>
        <end position="86"/>
    </location>
</feature>
<feature type="transmembrane region" description="Helical" evidence="1">
    <location>
        <begin position="98"/>
        <end position="126"/>
    </location>
</feature>
<keyword evidence="1" id="KW-0472">Membrane</keyword>
<accession>A0AAW5E4J0</accession>
<evidence type="ECO:0000313" key="3">
    <source>
        <dbReference type="Proteomes" id="UP001431131"/>
    </source>
</evidence>
<keyword evidence="3" id="KW-1185">Reference proteome</keyword>
<dbReference type="InterPro" id="IPR021257">
    <property type="entry name" value="DUF2809"/>
</dbReference>
<dbReference type="AlphaFoldDB" id="A0AAW5E4J0"/>
<comment type="caution">
    <text evidence="2">The sequence shown here is derived from an EMBL/GenBank/DDBJ whole genome shotgun (WGS) entry which is preliminary data.</text>
</comment>
<evidence type="ECO:0000313" key="2">
    <source>
        <dbReference type="EMBL" id="MCH1624033.1"/>
    </source>
</evidence>
<reference evidence="2" key="1">
    <citation type="submission" date="2022-02" db="EMBL/GenBank/DDBJ databases">
        <title>Fredinandcohnia quinoae sp. nov. isolated from Chenopodium quinoa seeds.</title>
        <authorList>
            <person name="Saati-Santamaria Z."/>
            <person name="Flores-Felix J.D."/>
            <person name="Igual J.M."/>
            <person name="Velazquez E."/>
            <person name="Garcia-Fraile P."/>
            <person name="Martinez-Molina E."/>
        </authorList>
    </citation>
    <scope>NUCLEOTIDE SEQUENCE</scope>
    <source>
        <strain evidence="2">SECRCQ15</strain>
    </source>
</reference>
<dbReference type="RefSeq" id="WP_240252278.1">
    <property type="nucleotide sequence ID" value="NZ_JAKTTI010000001.1"/>
</dbReference>
<keyword evidence="1" id="KW-0812">Transmembrane</keyword>
<keyword evidence="1" id="KW-1133">Transmembrane helix</keyword>
<protein>
    <submittedName>
        <fullName evidence="2">DUF2809 domain-containing protein</fullName>
    </submittedName>
</protein>
<feature type="transmembrane region" description="Helical" evidence="1">
    <location>
        <begin position="12"/>
        <end position="29"/>
    </location>
</feature>
<proteinExistence type="predicted"/>
<evidence type="ECO:0000256" key="1">
    <source>
        <dbReference type="SAM" id="Phobius"/>
    </source>
</evidence>
<dbReference type="Proteomes" id="UP001431131">
    <property type="component" value="Unassembled WGS sequence"/>
</dbReference>
<dbReference type="Pfam" id="PF10990">
    <property type="entry name" value="DUF2809"/>
    <property type="match status" value="1"/>
</dbReference>
<dbReference type="EMBL" id="JAKTTI010000001">
    <property type="protein sequence ID" value="MCH1624033.1"/>
    <property type="molecule type" value="Genomic_DNA"/>
</dbReference>
<name>A0AAW5E4J0_9BACI</name>
<sequence>MSLIKTHPIQLRLLYSVAIIVTIFLGLASRKYGYLLPPFVAENGGDMLWAMMVYFGFRFLFVRKSFISALVLCFIFTFGIEFSQLYQAEWMHQIRGTVLGALIFGKGFLLVDLVRYSGGIMIAVVLDKIFLK</sequence>
<gene>
    <name evidence="2" type="ORF">MJG50_01730</name>
</gene>
<organism evidence="2 3">
    <name type="scientific">Fredinandcohnia quinoae</name>
    <dbReference type="NCBI Taxonomy" id="2918902"/>
    <lineage>
        <taxon>Bacteria</taxon>
        <taxon>Bacillati</taxon>
        <taxon>Bacillota</taxon>
        <taxon>Bacilli</taxon>
        <taxon>Bacillales</taxon>
        <taxon>Bacillaceae</taxon>
        <taxon>Fredinandcohnia</taxon>
    </lineage>
</organism>